<comment type="similarity">
    <text evidence="3">Belongs to the AAA ATPase family.</text>
</comment>
<dbReference type="EMBL" id="LSSL01004087">
    <property type="protein sequence ID" value="OLY79796.1"/>
    <property type="molecule type" value="Genomic_DNA"/>
</dbReference>
<dbReference type="AlphaFoldDB" id="A0A1R0GSE2"/>
<dbReference type="OrthoDB" id="27435at2759"/>
<dbReference type="Proteomes" id="UP000187455">
    <property type="component" value="Unassembled WGS sequence"/>
</dbReference>
<keyword evidence="2 3" id="KW-0067">ATP-binding</keyword>
<organism evidence="5 6">
    <name type="scientific">Smittium mucronatum</name>
    <dbReference type="NCBI Taxonomy" id="133383"/>
    <lineage>
        <taxon>Eukaryota</taxon>
        <taxon>Fungi</taxon>
        <taxon>Fungi incertae sedis</taxon>
        <taxon>Zoopagomycota</taxon>
        <taxon>Kickxellomycotina</taxon>
        <taxon>Harpellomycetes</taxon>
        <taxon>Harpellales</taxon>
        <taxon>Legeriomycetaceae</taxon>
        <taxon>Smittium</taxon>
    </lineage>
</organism>
<dbReference type="CDD" id="cd19503">
    <property type="entry name" value="RecA-like_CDC48_NLV2_r1-like"/>
    <property type="match status" value="1"/>
</dbReference>
<dbReference type="FunFam" id="3.40.50.300:FF:001985">
    <property type="entry name" value="Chromosome 9, whole genome shotgun sequence"/>
    <property type="match status" value="1"/>
</dbReference>
<reference evidence="5 6" key="1">
    <citation type="journal article" date="2016" name="Mol. Biol. Evol.">
        <title>Genome-Wide Survey of Gut Fungi (Harpellales) Reveals the First Horizontally Transferred Ubiquitin Gene from a Mosquito Host.</title>
        <authorList>
            <person name="Wang Y."/>
            <person name="White M.M."/>
            <person name="Kvist S."/>
            <person name="Moncalvo J.M."/>
        </authorList>
    </citation>
    <scope>NUCLEOTIDE SEQUENCE [LARGE SCALE GENOMIC DNA]</scope>
    <source>
        <strain evidence="5 6">ALG-7-W6</strain>
    </source>
</reference>
<dbReference type="GO" id="GO:0005524">
    <property type="term" value="F:ATP binding"/>
    <property type="evidence" value="ECO:0007669"/>
    <property type="project" value="UniProtKB-KW"/>
</dbReference>
<protein>
    <submittedName>
        <fullName evidence="5">Spermatogenesis-associated protein 5</fullName>
    </submittedName>
</protein>
<accession>A0A1R0GSE2</accession>
<evidence type="ECO:0000313" key="5">
    <source>
        <dbReference type="EMBL" id="OLY79796.1"/>
    </source>
</evidence>
<evidence type="ECO:0000256" key="1">
    <source>
        <dbReference type="ARBA" id="ARBA00022741"/>
    </source>
</evidence>
<dbReference type="PROSITE" id="PS00674">
    <property type="entry name" value="AAA"/>
    <property type="match status" value="2"/>
</dbReference>
<sequence length="660" mass="73050">MYIKPNDLPIPVNSQTSNSTHSIDCFGAFREFRTPPSSSKNLENVDSINDAGLDYSNIGGLNSQIRQIKEMIELPLLKPELFTKYGLSPPRGVLLYGPPGTGKTMLAKAVAYQTKANVIIINGSEIATKYFGESETKLTNLFNKARKNSPSIIFIDEIDALCPKRSSLNTSATESRIVTTMLTLMDGFSSTYHHGNEGLDTLPDRVVVIGATNRPNSLDEALRRPGRFDREIEIPVPSSSDRLEIMSVILKKVPNSLTDKQIASITEKLHGFVGADIMALCREAGLLAIKRCFKTSLSKFMSSERKIDYVEHVSRPDKSTEKLASIVLDELHKDSKDDKVSKLKNSDVEPIIKKPTPTEEVFLTFEDCVTASQLIKPSGMREIMLEVPKVYWSDIGGQGEVKARLKEAIQLPLENPSLFTSMGINPPKGVLLYGPPGCSKTLFAKALATESGLNFIAVKGPELFNKYVGESEKAVRNVFKRARQNSPSIIFFDEIDSLTTSRSSGNSGGSVSERVLAQLLTELDGIDQLCRVSVVAATNRPDIIDPALLRPGRFDRILYVPPPDFDSRCAIFDIQLKKMQVNSKDVTPNVLAEMTEGFSGAEVVSFCQEAAISAMEDDVNTKVVELKHFKQVRSGFKMHITKEMIQFYTNYQSKRKKLSI</sequence>
<dbReference type="SMART" id="SM00382">
    <property type="entry name" value="AAA"/>
    <property type="match status" value="2"/>
</dbReference>
<dbReference type="Gene3D" id="1.10.8.60">
    <property type="match status" value="2"/>
</dbReference>
<comment type="caution">
    <text evidence="5">The sequence shown here is derived from an EMBL/GenBank/DDBJ whole genome shotgun (WGS) entry which is preliminary data.</text>
</comment>
<dbReference type="InterPro" id="IPR041569">
    <property type="entry name" value="AAA_lid_3"/>
</dbReference>
<dbReference type="FunFam" id="3.40.50.300:FF:000661">
    <property type="entry name" value="calmodulin-interacting protein 111 isoform X1"/>
    <property type="match status" value="1"/>
</dbReference>
<dbReference type="STRING" id="133383.A0A1R0GSE2"/>
<dbReference type="Pfam" id="PF17862">
    <property type="entry name" value="AAA_lid_3"/>
    <property type="match status" value="2"/>
</dbReference>
<feature type="domain" description="AAA+ ATPase" evidence="4">
    <location>
        <begin position="426"/>
        <end position="564"/>
    </location>
</feature>
<keyword evidence="6" id="KW-1185">Reference proteome</keyword>
<dbReference type="PANTHER" id="PTHR23077:SF27">
    <property type="entry name" value="ATPASE FAMILY GENE 2 PROTEIN HOMOLOG A"/>
    <property type="match status" value="1"/>
</dbReference>
<dbReference type="SUPFAM" id="SSF52540">
    <property type="entry name" value="P-loop containing nucleoside triphosphate hydrolases"/>
    <property type="match status" value="2"/>
</dbReference>
<dbReference type="GO" id="GO:0016887">
    <property type="term" value="F:ATP hydrolysis activity"/>
    <property type="evidence" value="ECO:0007669"/>
    <property type="project" value="InterPro"/>
</dbReference>
<name>A0A1R0GSE2_9FUNG</name>
<feature type="domain" description="AAA+ ATPase" evidence="4">
    <location>
        <begin position="89"/>
        <end position="238"/>
    </location>
</feature>
<evidence type="ECO:0000256" key="3">
    <source>
        <dbReference type="RuleBase" id="RU003651"/>
    </source>
</evidence>
<dbReference type="InterPro" id="IPR003593">
    <property type="entry name" value="AAA+_ATPase"/>
</dbReference>
<evidence type="ECO:0000313" key="6">
    <source>
        <dbReference type="Proteomes" id="UP000187455"/>
    </source>
</evidence>
<dbReference type="InterPro" id="IPR027417">
    <property type="entry name" value="P-loop_NTPase"/>
</dbReference>
<gene>
    <name evidence="5" type="ORF">AYI68_g6113</name>
</gene>
<dbReference type="InterPro" id="IPR003959">
    <property type="entry name" value="ATPase_AAA_core"/>
</dbReference>
<dbReference type="PANTHER" id="PTHR23077">
    <property type="entry name" value="AAA-FAMILY ATPASE"/>
    <property type="match status" value="1"/>
</dbReference>
<keyword evidence="1 3" id="KW-0547">Nucleotide-binding</keyword>
<proteinExistence type="inferred from homology"/>
<evidence type="ECO:0000259" key="4">
    <source>
        <dbReference type="SMART" id="SM00382"/>
    </source>
</evidence>
<dbReference type="Pfam" id="PF00004">
    <property type="entry name" value="AAA"/>
    <property type="match status" value="2"/>
</dbReference>
<dbReference type="CDD" id="cd19511">
    <property type="entry name" value="RecA-like_CDC48_r2-like"/>
    <property type="match status" value="1"/>
</dbReference>
<dbReference type="Gene3D" id="3.40.50.300">
    <property type="entry name" value="P-loop containing nucleotide triphosphate hydrolases"/>
    <property type="match status" value="2"/>
</dbReference>
<evidence type="ECO:0000256" key="2">
    <source>
        <dbReference type="ARBA" id="ARBA00022840"/>
    </source>
</evidence>
<dbReference type="InterPro" id="IPR003960">
    <property type="entry name" value="ATPase_AAA_CS"/>
</dbReference>
<dbReference type="InterPro" id="IPR050168">
    <property type="entry name" value="AAA_ATPase_domain"/>
</dbReference>
<dbReference type="GO" id="GO:0005737">
    <property type="term" value="C:cytoplasm"/>
    <property type="evidence" value="ECO:0007669"/>
    <property type="project" value="TreeGrafter"/>
</dbReference>